<keyword evidence="1" id="KW-1133">Transmembrane helix</keyword>
<keyword evidence="3" id="KW-1185">Reference proteome</keyword>
<dbReference type="EMBL" id="BONY01000011">
    <property type="protein sequence ID" value="GIH04182.1"/>
    <property type="molecule type" value="Genomic_DNA"/>
</dbReference>
<evidence type="ECO:0000313" key="2">
    <source>
        <dbReference type="EMBL" id="GIH04182.1"/>
    </source>
</evidence>
<evidence type="ECO:0000256" key="1">
    <source>
        <dbReference type="SAM" id="Phobius"/>
    </source>
</evidence>
<gene>
    <name evidence="2" type="ORF">Rhe02_22490</name>
</gene>
<reference evidence="2" key="1">
    <citation type="submission" date="2021-01" db="EMBL/GenBank/DDBJ databases">
        <title>Whole genome shotgun sequence of Rhizocola hellebori NBRC 109834.</title>
        <authorList>
            <person name="Komaki H."/>
            <person name="Tamura T."/>
        </authorList>
    </citation>
    <scope>NUCLEOTIDE SEQUENCE</scope>
    <source>
        <strain evidence="2">NBRC 109834</strain>
    </source>
</reference>
<proteinExistence type="predicted"/>
<protein>
    <submittedName>
        <fullName evidence="2">Uncharacterized protein</fullName>
    </submittedName>
</protein>
<sequence length="385" mass="40330">MTGLSELFHDLADEAKFYDVTEGALRGARRRRRARLAAAPVAVVSVAAVVVAGLTARADSRPGPGPQATPSVTASPARVLPEACVPQVLPLADGYTQGMVVGGDPTGRLLVGSLDVSRERTRSVIWADGKIQLLSPPGTEFGVTDINSSGTAVGNSLDGPQGKEVSVAWVLHDGQYTTLKGEAAQAYAINSHGVIVGNVKGKPAVWRSLTAEPQLLQTNAPAAAVYVGAAYDIDDDGYITGRVDTPRMSPALWRPDGTLDSLPDAVDLAAISNGWVLGTSRSGPARWNLRTRRMDPISQAGLTRINAQGWMAGIHSYKKVMLVAENEALQLPVPAGVPTEQAAMTFLSDDGLTLAGWYGGDPTGDEVVAVPVMWRCASASTTASR</sequence>
<keyword evidence="1" id="KW-0812">Transmembrane</keyword>
<dbReference type="Proteomes" id="UP000612899">
    <property type="component" value="Unassembled WGS sequence"/>
</dbReference>
<accession>A0A8J3VFJ2</accession>
<evidence type="ECO:0000313" key="3">
    <source>
        <dbReference type="Proteomes" id="UP000612899"/>
    </source>
</evidence>
<name>A0A8J3VFJ2_9ACTN</name>
<dbReference type="AlphaFoldDB" id="A0A8J3VFJ2"/>
<keyword evidence="1" id="KW-0472">Membrane</keyword>
<comment type="caution">
    <text evidence="2">The sequence shown here is derived from an EMBL/GenBank/DDBJ whole genome shotgun (WGS) entry which is preliminary data.</text>
</comment>
<organism evidence="2 3">
    <name type="scientific">Rhizocola hellebori</name>
    <dbReference type="NCBI Taxonomy" id="1392758"/>
    <lineage>
        <taxon>Bacteria</taxon>
        <taxon>Bacillati</taxon>
        <taxon>Actinomycetota</taxon>
        <taxon>Actinomycetes</taxon>
        <taxon>Micromonosporales</taxon>
        <taxon>Micromonosporaceae</taxon>
        <taxon>Rhizocola</taxon>
    </lineage>
</organism>
<dbReference type="RefSeq" id="WP_203908070.1">
    <property type="nucleotide sequence ID" value="NZ_BONY01000011.1"/>
</dbReference>
<feature type="transmembrane region" description="Helical" evidence="1">
    <location>
        <begin position="36"/>
        <end position="56"/>
    </location>
</feature>